<feature type="transmembrane region" description="Helical" evidence="5">
    <location>
        <begin position="103"/>
        <end position="126"/>
    </location>
</feature>
<name>A0ABS2ZBJ7_9BACL</name>
<sequence>MNTFFNGRETWLHKINPSLKLFTITCLFIFAITIHQLNLMVAFSSVVLLLFLFGTGHSLKHILLFSLPFILIFVSTSSSMILFGKGVTTLFKWGYVHITEESLLRGIHLGFRALTFAMLGLIFALTTKPVKLFYSLMQQLKLPSKYAYSFMAAIRLIPVMIEEFHTIRNAQKVRGAKRSGKIIEKIHRMHALAIPLLSQSIRRAFRIAVAMEAKRFDSTKKRTFYYHVGFTKFDFIFLSYFILMIALSYKFSTYFPLLPDTDVRFSND</sequence>
<keyword evidence="2 5" id="KW-0812">Transmembrane</keyword>
<feature type="transmembrane region" description="Helical" evidence="5">
    <location>
        <begin position="21"/>
        <end position="50"/>
    </location>
</feature>
<evidence type="ECO:0000256" key="2">
    <source>
        <dbReference type="ARBA" id="ARBA00022692"/>
    </source>
</evidence>
<accession>A0ABS2ZBJ7</accession>
<dbReference type="PANTHER" id="PTHR33514:SF1">
    <property type="entry name" value="ABC TRANSPORTER PERMEASE"/>
    <property type="match status" value="1"/>
</dbReference>
<reference evidence="6 7" key="1">
    <citation type="submission" date="2021-01" db="EMBL/GenBank/DDBJ databases">
        <title>Genome Sequencing of Type Strains.</title>
        <authorList>
            <person name="Lemaire J.F."/>
            <person name="Inderbitzin P."/>
            <person name="Collins S.B."/>
            <person name="Wespe N."/>
            <person name="Knight-Connoni V."/>
        </authorList>
    </citation>
    <scope>NUCLEOTIDE SEQUENCE [LARGE SCALE GENOMIC DNA]</scope>
    <source>
        <strain evidence="6 7">DSM 14730</strain>
    </source>
</reference>
<dbReference type="PANTHER" id="PTHR33514">
    <property type="entry name" value="PROTEIN ABCI12, CHLOROPLASTIC"/>
    <property type="match status" value="1"/>
</dbReference>
<evidence type="ECO:0000256" key="3">
    <source>
        <dbReference type="ARBA" id="ARBA00022989"/>
    </source>
</evidence>
<dbReference type="Proteomes" id="UP001319060">
    <property type="component" value="Unassembled WGS sequence"/>
</dbReference>
<organism evidence="6 7">
    <name type="scientific">Fictibacillus barbaricus</name>
    <dbReference type="NCBI Taxonomy" id="182136"/>
    <lineage>
        <taxon>Bacteria</taxon>
        <taxon>Bacillati</taxon>
        <taxon>Bacillota</taxon>
        <taxon>Bacilli</taxon>
        <taxon>Bacillales</taxon>
        <taxon>Fictibacillaceae</taxon>
        <taxon>Fictibacillus</taxon>
    </lineage>
</organism>
<keyword evidence="7" id="KW-1185">Reference proteome</keyword>
<dbReference type="EMBL" id="JAFHKS010000043">
    <property type="protein sequence ID" value="MBN3545573.1"/>
    <property type="molecule type" value="Genomic_DNA"/>
</dbReference>
<comment type="subcellular location">
    <subcellularLocation>
        <location evidence="1">Membrane</location>
        <topology evidence="1">Multi-pass membrane protein</topology>
    </subcellularLocation>
</comment>
<feature type="transmembrane region" description="Helical" evidence="5">
    <location>
        <begin position="146"/>
        <end position="164"/>
    </location>
</feature>
<evidence type="ECO:0000256" key="1">
    <source>
        <dbReference type="ARBA" id="ARBA00004141"/>
    </source>
</evidence>
<keyword evidence="3 5" id="KW-1133">Transmembrane helix</keyword>
<dbReference type="InterPro" id="IPR003339">
    <property type="entry name" value="ABC/ECF_trnsptr_transmembrane"/>
</dbReference>
<feature type="transmembrane region" description="Helical" evidence="5">
    <location>
        <begin position="62"/>
        <end position="83"/>
    </location>
</feature>
<gene>
    <name evidence="6" type="ORF">JYA64_09725</name>
</gene>
<evidence type="ECO:0000256" key="5">
    <source>
        <dbReference type="SAM" id="Phobius"/>
    </source>
</evidence>
<proteinExistence type="predicted"/>
<dbReference type="Pfam" id="PF02361">
    <property type="entry name" value="CbiQ"/>
    <property type="match status" value="1"/>
</dbReference>
<protein>
    <submittedName>
        <fullName evidence="6">Energy-coupling factor transporter transmembrane protein EcfT</fullName>
    </submittedName>
</protein>
<evidence type="ECO:0000256" key="4">
    <source>
        <dbReference type="ARBA" id="ARBA00023136"/>
    </source>
</evidence>
<evidence type="ECO:0000313" key="6">
    <source>
        <dbReference type="EMBL" id="MBN3545573.1"/>
    </source>
</evidence>
<dbReference type="RefSeq" id="WP_188402444.1">
    <property type="nucleotide sequence ID" value="NZ_BMCE01000002.1"/>
</dbReference>
<comment type="caution">
    <text evidence="6">The sequence shown here is derived from an EMBL/GenBank/DDBJ whole genome shotgun (WGS) entry which is preliminary data.</text>
</comment>
<keyword evidence="4 5" id="KW-0472">Membrane</keyword>
<feature type="transmembrane region" description="Helical" evidence="5">
    <location>
        <begin position="224"/>
        <end position="249"/>
    </location>
</feature>
<dbReference type="CDD" id="cd16914">
    <property type="entry name" value="EcfT"/>
    <property type="match status" value="1"/>
</dbReference>
<evidence type="ECO:0000313" key="7">
    <source>
        <dbReference type="Proteomes" id="UP001319060"/>
    </source>
</evidence>